<evidence type="ECO:0000259" key="4">
    <source>
        <dbReference type="Pfam" id="PF12928"/>
    </source>
</evidence>
<sequence length="377" mass="40893">MLVGRDLLARQPKSSSLPETGGLKRHWRDANSDSSKSEVDLAMARWRLTLTEERSASPNQLAKGEWLPNQCQVLVSGRAKFSGQFGWRRQTDGATLLHPEEALVLMELGKLLVEFGGLPLSIQQAYQTFLTSPLEFKRWLAYARLVRAGYRLVRHSPSPRGPTAAAQAPPSAVAESRQFFIDLSNRPKRRIDAGLPSSTGAAAEIDPSRAASWSEYRAASSAIVVPAIARELQSASFPMGESLPGPLLPWQDLACLTTREALQRMSLPEIPVGSESGEDCRCSVCSGQLARVDFDVFRPGHRRRRTAAGAALPDYRLAVVDVDSTPPCPVGVRALQLLAAGGSAGIGVDLLFAIVDDASVHYQVCSTGGVETIEYRF</sequence>
<accession>A0A267DSC5</accession>
<dbReference type="GO" id="GO:0000379">
    <property type="term" value="P:tRNA-type intron splice site recognition and cleavage"/>
    <property type="evidence" value="ECO:0007669"/>
    <property type="project" value="TreeGrafter"/>
</dbReference>
<dbReference type="AlphaFoldDB" id="A0A267DSC5"/>
<organism evidence="5 6">
    <name type="scientific">Macrostomum lignano</name>
    <dbReference type="NCBI Taxonomy" id="282301"/>
    <lineage>
        <taxon>Eukaryota</taxon>
        <taxon>Metazoa</taxon>
        <taxon>Spiralia</taxon>
        <taxon>Lophotrochozoa</taxon>
        <taxon>Platyhelminthes</taxon>
        <taxon>Rhabditophora</taxon>
        <taxon>Macrostomorpha</taxon>
        <taxon>Macrostomida</taxon>
        <taxon>Macrostomidae</taxon>
        <taxon>Macrostomum</taxon>
    </lineage>
</organism>
<dbReference type="OrthoDB" id="408683at2759"/>
<evidence type="ECO:0000256" key="1">
    <source>
        <dbReference type="ARBA" id="ARBA00005736"/>
    </source>
</evidence>
<reference evidence="5 6" key="1">
    <citation type="submission" date="2017-06" db="EMBL/GenBank/DDBJ databases">
        <title>A platform for efficient transgenesis in Macrostomum lignano, a flatworm model organism for stem cell research.</title>
        <authorList>
            <person name="Berezikov E."/>
        </authorList>
    </citation>
    <scope>NUCLEOTIDE SEQUENCE [LARGE SCALE GENOMIC DNA]</scope>
    <source>
        <strain evidence="5">DV1</strain>
        <tissue evidence="5">Whole organism</tissue>
    </source>
</reference>
<dbReference type="EMBL" id="NIVC01003285">
    <property type="protein sequence ID" value="PAA52200.1"/>
    <property type="molecule type" value="Genomic_DNA"/>
</dbReference>
<feature type="region of interest" description="Disordered" evidence="3">
    <location>
        <begin position="1"/>
        <end position="31"/>
    </location>
</feature>
<comment type="caution">
    <text evidence="5">The sequence shown here is derived from an EMBL/GenBank/DDBJ whole genome shotgun (WGS) entry which is preliminary data.</text>
</comment>
<dbReference type="GO" id="GO:0000214">
    <property type="term" value="C:tRNA-intron endonuclease complex"/>
    <property type="evidence" value="ECO:0007669"/>
    <property type="project" value="TreeGrafter"/>
</dbReference>
<evidence type="ECO:0000313" key="5">
    <source>
        <dbReference type="EMBL" id="PAA52200.1"/>
    </source>
</evidence>
<keyword evidence="6" id="KW-1185">Reference proteome</keyword>
<dbReference type="Pfam" id="PF12928">
    <property type="entry name" value="tRNA_int_end_N2"/>
    <property type="match status" value="1"/>
</dbReference>
<evidence type="ECO:0000313" key="6">
    <source>
        <dbReference type="Proteomes" id="UP000215902"/>
    </source>
</evidence>
<proteinExistence type="inferred from homology"/>
<evidence type="ECO:0000256" key="2">
    <source>
        <dbReference type="ARBA" id="ARBA00022694"/>
    </source>
</evidence>
<protein>
    <recommendedName>
        <fullName evidence="4">tRNA-splicing endonuclease subunit Sen54 N-terminal domain-containing protein</fullName>
    </recommendedName>
</protein>
<gene>
    <name evidence="5" type="ORF">BOX15_Mlig018802g2</name>
</gene>
<dbReference type="InterPro" id="IPR024336">
    <property type="entry name" value="tRNA_splic_suSen54_N"/>
</dbReference>
<evidence type="ECO:0000256" key="3">
    <source>
        <dbReference type="SAM" id="MobiDB-lite"/>
    </source>
</evidence>
<dbReference type="STRING" id="282301.A0A267DSC5"/>
<dbReference type="InterPro" id="IPR024337">
    <property type="entry name" value="tRNA_splic_suSen54"/>
</dbReference>
<dbReference type="Proteomes" id="UP000215902">
    <property type="component" value="Unassembled WGS sequence"/>
</dbReference>
<dbReference type="PANTHER" id="PTHR21027">
    <property type="entry name" value="TRNA-SPLICING ENDONUCLEASE SUBUNIT SEN54"/>
    <property type="match status" value="1"/>
</dbReference>
<keyword evidence="2" id="KW-0819">tRNA processing</keyword>
<dbReference type="PANTHER" id="PTHR21027:SF1">
    <property type="entry name" value="TRNA-SPLICING ENDONUCLEASE SUBUNIT SEN54"/>
    <property type="match status" value="1"/>
</dbReference>
<feature type="domain" description="tRNA-splicing endonuclease subunit Sen54 N-terminal" evidence="4">
    <location>
        <begin position="49"/>
        <end position="113"/>
    </location>
</feature>
<name>A0A267DSC5_9PLAT</name>
<comment type="similarity">
    <text evidence="1">Belongs to the SEN54 family.</text>
</comment>